<feature type="transmembrane region" description="Helical" evidence="8">
    <location>
        <begin position="240"/>
        <end position="259"/>
    </location>
</feature>
<evidence type="ECO:0000256" key="2">
    <source>
        <dbReference type="ARBA" id="ARBA00022475"/>
    </source>
</evidence>
<dbReference type="EMBL" id="SGXD01000002">
    <property type="protein sequence ID" value="RZS90357.1"/>
    <property type="molecule type" value="Genomic_DNA"/>
</dbReference>
<dbReference type="Pfam" id="PF09594">
    <property type="entry name" value="GT87"/>
    <property type="match status" value="1"/>
</dbReference>
<feature type="transmembrane region" description="Helical" evidence="8">
    <location>
        <begin position="271"/>
        <end position="292"/>
    </location>
</feature>
<dbReference type="InterPro" id="IPR018584">
    <property type="entry name" value="GT87"/>
</dbReference>
<protein>
    <submittedName>
        <fullName evidence="9">Alpha-1,2-mannosyltransferase</fullName>
    </submittedName>
</protein>
<evidence type="ECO:0000313" key="10">
    <source>
        <dbReference type="Proteomes" id="UP000293638"/>
    </source>
</evidence>
<dbReference type="RefSeq" id="WP_130492824.1">
    <property type="nucleotide sequence ID" value="NZ_SGXD01000002.1"/>
</dbReference>
<keyword evidence="6 8" id="KW-0472">Membrane</keyword>
<dbReference type="Proteomes" id="UP000293638">
    <property type="component" value="Unassembled WGS sequence"/>
</dbReference>
<dbReference type="OrthoDB" id="9774600at2"/>
<keyword evidence="9" id="KW-0328">Glycosyltransferase</keyword>
<organism evidence="9 10">
    <name type="scientific">Motilibacter rhizosphaerae</name>
    <dbReference type="NCBI Taxonomy" id="598652"/>
    <lineage>
        <taxon>Bacteria</taxon>
        <taxon>Bacillati</taxon>
        <taxon>Actinomycetota</taxon>
        <taxon>Actinomycetes</taxon>
        <taxon>Motilibacterales</taxon>
        <taxon>Motilibacteraceae</taxon>
        <taxon>Motilibacter</taxon>
    </lineage>
</organism>
<evidence type="ECO:0000256" key="4">
    <source>
        <dbReference type="ARBA" id="ARBA00022692"/>
    </source>
</evidence>
<keyword evidence="4 8" id="KW-0812">Transmembrane</keyword>
<comment type="similarity">
    <text evidence="7">Belongs to the glycosyltransferase 87 family.</text>
</comment>
<evidence type="ECO:0000256" key="5">
    <source>
        <dbReference type="ARBA" id="ARBA00022989"/>
    </source>
</evidence>
<accession>A0A4Q7NTB4</accession>
<dbReference type="AlphaFoldDB" id="A0A4Q7NTB4"/>
<evidence type="ECO:0000256" key="1">
    <source>
        <dbReference type="ARBA" id="ARBA00004651"/>
    </source>
</evidence>
<evidence type="ECO:0000256" key="6">
    <source>
        <dbReference type="ARBA" id="ARBA00023136"/>
    </source>
</evidence>
<keyword evidence="5 8" id="KW-1133">Transmembrane helix</keyword>
<evidence type="ECO:0000256" key="3">
    <source>
        <dbReference type="ARBA" id="ARBA00022679"/>
    </source>
</evidence>
<dbReference type="GO" id="GO:0016758">
    <property type="term" value="F:hexosyltransferase activity"/>
    <property type="evidence" value="ECO:0007669"/>
    <property type="project" value="InterPro"/>
</dbReference>
<feature type="transmembrane region" description="Helical" evidence="8">
    <location>
        <begin position="333"/>
        <end position="357"/>
    </location>
</feature>
<keyword evidence="2" id="KW-1003">Cell membrane</keyword>
<dbReference type="GO" id="GO:0005886">
    <property type="term" value="C:plasma membrane"/>
    <property type="evidence" value="ECO:0007669"/>
    <property type="project" value="UniProtKB-SubCell"/>
</dbReference>
<reference evidence="9 10" key="1">
    <citation type="submission" date="2019-02" db="EMBL/GenBank/DDBJ databases">
        <title>Genomic Encyclopedia of Type Strains, Phase IV (KMG-IV): sequencing the most valuable type-strain genomes for metagenomic binning, comparative biology and taxonomic classification.</title>
        <authorList>
            <person name="Goeker M."/>
        </authorList>
    </citation>
    <scope>NUCLEOTIDE SEQUENCE [LARGE SCALE GENOMIC DNA]</scope>
    <source>
        <strain evidence="9 10">DSM 45622</strain>
    </source>
</reference>
<feature type="transmembrane region" description="Helical" evidence="8">
    <location>
        <begin position="185"/>
        <end position="206"/>
    </location>
</feature>
<sequence length="377" mass="39011">MPLSRLRVLLAGELAGVVALALLHVPLDLEIYRRGGAAVRRDGALYADQLLGHWFTYPPFAAELFRPLALLPDGLVRVGWALASVAALASAARDCLLLAGKDPAGRVPSLVAAALPLEPVWHTLALGQVNLLLLAAVLADLRRAYEGRSAGIGVGLAAAVKLTPGVFVVLLLVTSRRRCAARAVTVAAGCTALGAVLAPTASLRYWSGLFHDTSRVGVAYIADQSPYGVAARLLGGPDQVPGAFVLLPLALGAVGLAVARAAALRGDSLRATAAAGVAGLLLSPVSWTHHWVWALPALLVLAAERPRAAATAYAVLLVSPPWWTPHDGGPREYGWHGLVTVAADAYLLLGVGLLALLAHPPASTPARPREDAGAAVR</sequence>
<evidence type="ECO:0000256" key="7">
    <source>
        <dbReference type="ARBA" id="ARBA00024033"/>
    </source>
</evidence>
<keyword evidence="10" id="KW-1185">Reference proteome</keyword>
<name>A0A4Q7NTB4_9ACTN</name>
<evidence type="ECO:0000256" key="8">
    <source>
        <dbReference type="SAM" id="Phobius"/>
    </source>
</evidence>
<evidence type="ECO:0000313" key="9">
    <source>
        <dbReference type="EMBL" id="RZS90357.1"/>
    </source>
</evidence>
<keyword evidence="3 9" id="KW-0808">Transferase</keyword>
<feature type="transmembrane region" description="Helical" evidence="8">
    <location>
        <begin position="151"/>
        <end position="173"/>
    </location>
</feature>
<gene>
    <name evidence="9" type="ORF">EV189_2142</name>
</gene>
<proteinExistence type="inferred from homology"/>
<comment type="subcellular location">
    <subcellularLocation>
        <location evidence="1">Cell membrane</location>
        <topology evidence="1">Multi-pass membrane protein</topology>
    </subcellularLocation>
</comment>
<comment type="caution">
    <text evidence="9">The sequence shown here is derived from an EMBL/GenBank/DDBJ whole genome shotgun (WGS) entry which is preliminary data.</text>
</comment>